<feature type="domain" description="SLH" evidence="10">
    <location>
        <begin position="2295"/>
        <end position="2351"/>
    </location>
</feature>
<dbReference type="InterPro" id="IPR001119">
    <property type="entry name" value="SLH_dom"/>
</dbReference>
<feature type="region of interest" description="Disordered" evidence="8">
    <location>
        <begin position="2111"/>
        <end position="2164"/>
    </location>
</feature>
<dbReference type="InterPro" id="IPR023828">
    <property type="entry name" value="Peptidase_S8_Ser-AS"/>
</dbReference>
<feature type="region of interest" description="Disordered" evidence="8">
    <location>
        <begin position="1282"/>
        <end position="1314"/>
    </location>
</feature>
<dbReference type="GO" id="GO:0016020">
    <property type="term" value="C:membrane"/>
    <property type="evidence" value="ECO:0007669"/>
    <property type="project" value="InterPro"/>
</dbReference>
<evidence type="ECO:0000256" key="1">
    <source>
        <dbReference type="ARBA" id="ARBA00011073"/>
    </source>
</evidence>
<evidence type="ECO:0000259" key="10">
    <source>
        <dbReference type="PROSITE" id="PS51272"/>
    </source>
</evidence>
<dbReference type="InterPro" id="IPR022398">
    <property type="entry name" value="Peptidase_S8_His-AS"/>
</dbReference>
<keyword evidence="3 9" id="KW-0732">Signal</keyword>
<dbReference type="PROSITE" id="PS51257">
    <property type="entry name" value="PROKAR_LIPOPROTEIN"/>
    <property type="match status" value="1"/>
</dbReference>
<accession>D6GQY2</accession>
<organism evidence="11 12">
    <name type="scientific">Filifactor alocis (strain ATCC 35896 / CCUG 47790 / D40 B5)</name>
    <name type="common">Fusobacterium alocis</name>
    <dbReference type="NCBI Taxonomy" id="546269"/>
    <lineage>
        <taxon>Bacteria</taxon>
        <taxon>Bacillati</taxon>
        <taxon>Bacillota</taxon>
        <taxon>Clostridia</taxon>
        <taxon>Peptostreptococcales</taxon>
        <taxon>Filifactoraceae</taxon>
        <taxon>Filifactor</taxon>
    </lineage>
</organism>
<evidence type="ECO:0000313" key="12">
    <source>
        <dbReference type="Proteomes" id="UP000007468"/>
    </source>
</evidence>
<dbReference type="Pfam" id="PF06280">
    <property type="entry name" value="fn3_5"/>
    <property type="match status" value="1"/>
</dbReference>
<evidence type="ECO:0000256" key="4">
    <source>
        <dbReference type="ARBA" id="ARBA00022737"/>
    </source>
</evidence>
<dbReference type="PROSITE" id="PS51892">
    <property type="entry name" value="SUBTILASE"/>
    <property type="match status" value="1"/>
</dbReference>
<dbReference type="InterPro" id="IPR050131">
    <property type="entry name" value="Peptidase_S8_subtilisin-like"/>
</dbReference>
<feature type="active site" description="Charge relay system" evidence="7">
    <location>
        <position position="197"/>
    </location>
</feature>
<dbReference type="Gene3D" id="3.50.30.30">
    <property type="match status" value="1"/>
</dbReference>
<dbReference type="HOGENOM" id="CLU_001446_0_0_9"/>
<dbReference type="InterPro" id="IPR000209">
    <property type="entry name" value="Peptidase_S8/S53_dom"/>
</dbReference>
<feature type="active site" description="Charge relay system" evidence="7">
    <location>
        <position position="260"/>
    </location>
</feature>
<evidence type="ECO:0000256" key="8">
    <source>
        <dbReference type="SAM" id="MobiDB-lite"/>
    </source>
</evidence>
<evidence type="ECO:0000256" key="5">
    <source>
        <dbReference type="ARBA" id="ARBA00022801"/>
    </source>
</evidence>
<proteinExistence type="inferred from homology"/>
<keyword evidence="2 7" id="KW-0645">Protease</keyword>
<dbReference type="PROSITE" id="PS51272">
    <property type="entry name" value="SLH"/>
    <property type="match status" value="3"/>
</dbReference>
<dbReference type="PROSITE" id="PS00137">
    <property type="entry name" value="SUBTILASE_HIS"/>
    <property type="match status" value="1"/>
</dbReference>
<dbReference type="GO" id="GO:0006508">
    <property type="term" value="P:proteolysis"/>
    <property type="evidence" value="ECO:0007669"/>
    <property type="project" value="UniProtKB-KW"/>
</dbReference>
<dbReference type="RefSeq" id="WP_014263091.1">
    <property type="nucleotide sequence ID" value="NC_016630.1"/>
</dbReference>
<dbReference type="PRINTS" id="PR00723">
    <property type="entry name" value="SUBTILISIN"/>
</dbReference>
<feature type="domain" description="SLH" evidence="10">
    <location>
        <begin position="2237"/>
        <end position="2294"/>
    </location>
</feature>
<dbReference type="Pfam" id="PF00395">
    <property type="entry name" value="SLH"/>
    <property type="match status" value="3"/>
</dbReference>
<dbReference type="InterPro" id="IPR015500">
    <property type="entry name" value="Peptidase_S8_subtilisin-rel"/>
</dbReference>
<dbReference type="SUPFAM" id="SSF52743">
    <property type="entry name" value="Subtilisin-like"/>
    <property type="match status" value="1"/>
</dbReference>
<keyword evidence="5 7" id="KW-0378">Hydrolase</keyword>
<feature type="compositionally biased region" description="Gly residues" evidence="8">
    <location>
        <begin position="2121"/>
        <end position="2132"/>
    </location>
</feature>
<dbReference type="InterPro" id="IPR036852">
    <property type="entry name" value="Peptidase_S8/S53_dom_sf"/>
</dbReference>
<protein>
    <recommendedName>
        <fullName evidence="10">SLH domain-containing protein</fullName>
    </recommendedName>
</protein>
<feature type="domain" description="SLH" evidence="10">
    <location>
        <begin position="2173"/>
        <end position="2236"/>
    </location>
</feature>
<dbReference type="PROSITE" id="PS00138">
    <property type="entry name" value="SUBTILASE_SER"/>
    <property type="match status" value="1"/>
</dbReference>
<keyword evidence="4" id="KW-0677">Repeat</keyword>
<dbReference type="KEGG" id="faa:HMPREF0389_01110"/>
<evidence type="ECO:0000256" key="9">
    <source>
        <dbReference type="SAM" id="SignalP"/>
    </source>
</evidence>
<name>D6GQY2_FILAD</name>
<gene>
    <name evidence="11" type="ordered locus">HMPREF0389_01110</name>
</gene>
<feature type="chain" id="PRO_5003083884" description="SLH domain-containing protein" evidence="9">
    <location>
        <begin position="25"/>
        <end position="2351"/>
    </location>
</feature>
<dbReference type="STRING" id="546269.HMPREF0389_01110"/>
<evidence type="ECO:0000256" key="3">
    <source>
        <dbReference type="ARBA" id="ARBA00022729"/>
    </source>
</evidence>
<feature type="signal peptide" evidence="9">
    <location>
        <begin position="1"/>
        <end position="24"/>
    </location>
</feature>
<dbReference type="Proteomes" id="UP000007468">
    <property type="component" value="Chromosome"/>
</dbReference>
<reference evidence="12" key="1">
    <citation type="submission" date="2010-12" db="EMBL/GenBank/DDBJ databases">
        <title>The genome sequence of Filifactor alocis strain ATCC 35896.</title>
        <authorList>
            <consortium name="The Broad Institute Genome Sequencing Platform"/>
            <person name="Ward D."/>
            <person name="Earl A."/>
            <person name="Feldgarden M."/>
            <person name="Young S.K."/>
            <person name="Gargeya S."/>
            <person name="Zeng Q."/>
            <person name="Alvarado L."/>
            <person name="Berlin A."/>
            <person name="Bochicchio J."/>
            <person name="Chapman S.B."/>
            <person name="Chen Z."/>
            <person name="Freedman E."/>
            <person name="Gellesch M."/>
            <person name="Goldberg J."/>
            <person name="Griggs A."/>
            <person name="Gujja S."/>
            <person name="Heilman E."/>
            <person name="Heiman D."/>
            <person name="Howarth C."/>
            <person name="Mehta T."/>
            <person name="Neiman D."/>
            <person name="Pearson M."/>
            <person name="Roberts A."/>
            <person name="Saif S."/>
            <person name="Shea T."/>
            <person name="Shenoy N."/>
            <person name="Sisk P."/>
            <person name="Stolte C."/>
            <person name="Sykes S."/>
            <person name="White J."/>
            <person name="Yandava C."/>
            <person name="Izard J."/>
            <person name="Blanton J.M."/>
            <person name="Baranova O.V."/>
            <person name="Tanner A.C."/>
            <person name="Dewhirst F.E."/>
            <person name="Haas B."/>
            <person name="Nusbaum C."/>
            <person name="Birren B."/>
        </authorList>
    </citation>
    <scope>NUCLEOTIDE SEQUENCE [LARGE SCALE GENOMIC DNA]</scope>
    <source>
        <strain evidence="12">ATCC 35896 / D40 B5</strain>
    </source>
</reference>
<dbReference type="Gene3D" id="2.60.40.1710">
    <property type="entry name" value="Subtilisin-like superfamily"/>
    <property type="match status" value="1"/>
</dbReference>
<evidence type="ECO:0000256" key="6">
    <source>
        <dbReference type="ARBA" id="ARBA00022825"/>
    </source>
</evidence>
<dbReference type="Gene3D" id="3.40.50.200">
    <property type="entry name" value="Peptidase S8/S53 domain"/>
    <property type="match status" value="1"/>
</dbReference>
<keyword evidence="6 7" id="KW-0720">Serine protease</keyword>
<comment type="similarity">
    <text evidence="1 7">Belongs to the peptidase S8 family.</text>
</comment>
<sequence length="2351" mass="262062">MKKRLASIFLVLTITLSQGCLSFADTVIDVNDKENVETFEETGNDVKQEDVQQQGGNIYSENDEQNLSPLLKDFKKNLEGDKIEVEKVIYFVEYDSAQDREAVLESLKKIEDTKVLYEYNIIFQGCSVETWPKNLDALKMIKGVKSVERSGQLSPLMNNARKNIGIEDVTEDYLKTINANAIDKHFDGRGMLISHIDTGMDATHRAMRIDPDALSVMKIKNNHKDPFWVSDKVPHAFNYMNGGKNTIEKYDNGSAYYDPHGMHIAGILAANDTNDLVEKNRGIKGVAPNAQLLSYKMYSDSSNAFAGDETMFHAFEDSIKLDADVVSISSGFTGTGLAGEKYWPAIRAMRKAGIPVFVATGNFATSSSNSSWDRYANNALGMTDTGNVTRTAAHEDAIAVGSSRNTVVYFPTVKIANKDLKKDFRYSQIGAFFDQTKFLDQQTKKNAGKYQFIYLGKCQDEDIRGRDLRNKIVVMDRIYTKDLKYAFKKVQDKGAKLVVVVNTVSYYNRDDWENIPAMGYEKDENTSMQVISLSGYDGAELWDMMQNKATPKGTDAKPSSTDEDNYRLDMKQFNSRKPKVGTTVELDVEFSDELQKWEENYQVPAGSTSWGPRTDLMLKPDISAPGKNIYSTLNKVNGKDDYAYMSGTSMSTPVAAGASVLIRPKLKEMVKSSALKNAGIDLSSLTKIVMQNSATPMIDPSTAKDKDITTALFASPRQQGAGVINVARALKTDVIASFKVKDSVGEYNSYGAVSLKEIRGGSKDFTIDLYNTGDKDVIFDVTASPVTTDGEKKVTKIDEEYIDEKHKEGKQVVAEIHPAKVDGAEIIFKTQNGQITVPAGGSYQLEATINTGSAADADKFVESFINFTSHNQQLASISMPLMGFAGDWNKEPIIDKWAWEEGSLSGTITVFDDNGKPKRPGTLNYGAGGEHGVDNFHPAGVIQNTEDGNPNFKQDPEYFAMNTAVDTTSSKASDSNLISGKQKKLKIVDQNGKEKEIDANDFEVNNAGLTPSPLVLRSASDSKIYITNEEGRNLRTMAVQHFVKGILNSKRNTAKGLKDGFKKVWGDLKWDGTVYNSHLDLGHGDITGDLDQVAEGLYYYTFEYRLTPDYPWQKTTIPIKVDNTSPTIDGIDLSDADHIVIKATDSYHKAKDLSSAPNGVYFFREQKQDKDRPEHEKLFEKADSKVWYVGAGFVNADNGYVTKHFNVVRTSDGEYVIRDANHDLVGKTMEIVAVDGAGNFAPTMRVVFADALDPQDNKLHYTLNEYVADKKQFKKIGEGIVGGELKSGNTPNLPKPENPQQGEENEQSVDGEPVVSVDKDTSTIGEMKGKKPKGKEFTKVTVMNMSTWTREEKETWTSTGKDCTIKDESGNPKYYDVVEYKNKNYHTKVLEDGDPIEFIWSEAEASGNPEEYATKKGCKIFEMQYEDVSAEDLEKEGKFKIELNENDGFSVIGSLTNVDRNTKVYFQSKNMYKISKETKKEISTFAYDKDQHTMKFDFYGNRKDVETNSNPFNYDGGEVYIWAVNKNDQKSNQLTLIMPDAKKSDKPTDPLLGSDDYKAYSSMLRNIEELKGNGNGGIAGGEKGQPTILAVPTGKKVRNEDTKKEHELFALKDKLKVKKGYAVRIVSYNAGKMSLEALSDKVYAIDPSKMTKEDYDFGEEGKNGERFIDINILQGFNALRFEIYKPDVDSQGNFVGVERDSNGEITKIPEENLVFEKGRCVYFDKDPVTFELDPDTFNPYVPLNDKPIIYSKTSPMTIRGTIGDKGGFMWQLRMNHHIIDEYLIYGDLKVDNTRDFSFTTDVRDGDVLDIGIKDYSGNTFPEKSFKTLDGETKKQMPSQYKIYVDNKKPEIEIKEDNSITNPLYTLSSQSKSSAVTIQITDKISSGEDGRLQETFVTVNGKAVTKGENKLEDPQTDKPWKIVVTASDYAKNKTVREYSYNGEKLREVNKETKKVTFDLNGGKGKLFDTGNELTINQGEDCFLPYLSNITPPSEKEFDCWEVVTTDSKGEEVKEQQKPGHILYVEEDTNVKALWKDKVEKEKVTITLYPDIKSKIVKTVKIDKGSIYRLPDATNLVKKDRYVFEGWNINDKLYRAGDSITVDQDLTANAVWKAKPGQDNPPSGGGSSSGGGGSSSTVEENINKGLPNTGKQQLLNTDNPNTLSGNENAGLSIDQIVQKYSDISNHWGRNAIASCLQKGYFVGTSNNTFSPNKTLTRAEFVTAFGKFAGNSLEDGKIPFKDVKPGDYYAPYAVWASNKNLMVGYNGYFRPQDSMTREEICVVLEKFLKDKKPEMTTPIVLKDSKTASPWAKSSVDTVVSLGIMKGRPDGTFGYKDDITRAELAQILQSLVEMN</sequence>
<evidence type="ECO:0000256" key="2">
    <source>
        <dbReference type="ARBA" id="ARBA00022670"/>
    </source>
</evidence>
<feature type="active site" description="Charge relay system" evidence="7">
    <location>
        <position position="649"/>
    </location>
</feature>
<dbReference type="GO" id="GO:0004252">
    <property type="term" value="F:serine-type endopeptidase activity"/>
    <property type="evidence" value="ECO:0007669"/>
    <property type="project" value="UniProtKB-UniRule"/>
</dbReference>
<keyword evidence="12" id="KW-1185">Reference proteome</keyword>
<dbReference type="Pfam" id="PF00082">
    <property type="entry name" value="Peptidase_S8"/>
    <property type="match status" value="1"/>
</dbReference>
<evidence type="ECO:0000313" key="11">
    <source>
        <dbReference type="EMBL" id="EFE29185.2"/>
    </source>
</evidence>
<dbReference type="PANTHER" id="PTHR43806">
    <property type="entry name" value="PEPTIDASE S8"/>
    <property type="match status" value="1"/>
</dbReference>
<evidence type="ECO:0000256" key="7">
    <source>
        <dbReference type="PROSITE-ProRule" id="PRU01240"/>
    </source>
</evidence>
<dbReference type="EMBL" id="CP002390">
    <property type="protein sequence ID" value="EFE29185.2"/>
    <property type="molecule type" value="Genomic_DNA"/>
</dbReference>
<dbReference type="InterPro" id="IPR010435">
    <property type="entry name" value="C5a/SBT2-like_Fn3"/>
</dbReference>
<dbReference type="eggNOG" id="COG1404">
    <property type="taxonomic scope" value="Bacteria"/>
</dbReference>
<dbReference type="PANTHER" id="PTHR43806:SF11">
    <property type="entry name" value="CEREVISIN-RELATED"/>
    <property type="match status" value="1"/>
</dbReference>
<feature type="compositionally biased region" description="Polar residues" evidence="8">
    <location>
        <begin position="2147"/>
        <end position="2164"/>
    </location>
</feature>
<dbReference type="PATRIC" id="fig|546269.5.peg.1640"/>